<evidence type="ECO:0000313" key="1">
    <source>
        <dbReference type="EMBL" id="PIT62557.1"/>
    </source>
</evidence>
<protein>
    <submittedName>
        <fullName evidence="1">Uncharacterized protein</fullName>
    </submittedName>
</protein>
<reference evidence="1 2" key="1">
    <citation type="journal article" date="2017" name="MBio">
        <title>Type VI secretion-mediated competition in the bee gut microbiome.</title>
        <authorList>
            <person name="Steele M.I."/>
            <person name="Kwong W.K."/>
            <person name="Powell J.E."/>
            <person name="Whiteley M."/>
            <person name="Moran N.A."/>
        </authorList>
    </citation>
    <scope>NUCLEOTIDE SEQUENCE [LARGE SCALE GENOMIC DNA]</scope>
    <source>
        <strain evidence="1 2">HK3</strain>
    </source>
</reference>
<dbReference type="EMBL" id="MEIU01000005">
    <property type="protein sequence ID" value="PIT62557.1"/>
    <property type="molecule type" value="Genomic_DNA"/>
</dbReference>
<organism evidence="1 2">
    <name type="scientific">Snodgrassella alvi</name>
    <dbReference type="NCBI Taxonomy" id="1196083"/>
    <lineage>
        <taxon>Bacteria</taxon>
        <taxon>Pseudomonadati</taxon>
        <taxon>Pseudomonadota</taxon>
        <taxon>Betaproteobacteria</taxon>
        <taxon>Neisseriales</taxon>
        <taxon>Neisseriaceae</taxon>
        <taxon>Snodgrassella</taxon>
    </lineage>
</organism>
<proteinExistence type="predicted"/>
<comment type="caution">
    <text evidence="1">The sequence shown here is derived from an EMBL/GenBank/DDBJ whole genome shotgun (WGS) entry which is preliminary data.</text>
</comment>
<evidence type="ECO:0000313" key="2">
    <source>
        <dbReference type="Proteomes" id="UP000230463"/>
    </source>
</evidence>
<gene>
    <name evidence="1" type="ORF">BHC57_01095</name>
</gene>
<sequence>MMEIIQMDISYKRDGDKVLLTASQTMLRRQPNTKSLYKLGRIKKEIIVIHSQLFPDFESAILHGNQLFTRGI</sequence>
<dbReference type="AlphaFoldDB" id="A0A855FWH9"/>
<dbReference type="Proteomes" id="UP000230463">
    <property type="component" value="Unassembled WGS sequence"/>
</dbReference>
<accession>A0A855FWH9</accession>
<name>A0A855FWH9_9NEIS</name>